<dbReference type="InterPro" id="IPR004842">
    <property type="entry name" value="SLC12A_fam"/>
</dbReference>
<dbReference type="GO" id="GO:0006884">
    <property type="term" value="P:cell volume homeostasis"/>
    <property type="evidence" value="ECO:0007669"/>
    <property type="project" value="TreeGrafter"/>
</dbReference>
<dbReference type="Pfam" id="PF03522">
    <property type="entry name" value="SLC12"/>
    <property type="match status" value="2"/>
</dbReference>
<evidence type="ECO:0000259" key="6">
    <source>
        <dbReference type="Pfam" id="PF03522"/>
    </source>
</evidence>
<dbReference type="GO" id="GO:1990573">
    <property type="term" value="P:potassium ion import across plasma membrane"/>
    <property type="evidence" value="ECO:0007669"/>
    <property type="project" value="TreeGrafter"/>
</dbReference>
<keyword evidence="8" id="KW-1185">Reference proteome</keyword>
<dbReference type="Proteomes" id="UP001174909">
    <property type="component" value="Unassembled WGS sequence"/>
</dbReference>
<evidence type="ECO:0000256" key="1">
    <source>
        <dbReference type="ARBA" id="ARBA00004141"/>
    </source>
</evidence>
<evidence type="ECO:0000256" key="5">
    <source>
        <dbReference type="SAM" id="MobiDB-lite"/>
    </source>
</evidence>
<dbReference type="AlphaFoldDB" id="A0AA35T170"/>
<keyword evidence="3" id="KW-1133">Transmembrane helix</keyword>
<accession>A0AA35T170</accession>
<comment type="caution">
    <text evidence="7">The sequence shown here is derived from an EMBL/GenBank/DDBJ whole genome shotgun (WGS) entry which is preliminary data.</text>
</comment>
<gene>
    <name evidence="7" type="ORF">GBAR_LOCUS22228</name>
</gene>
<dbReference type="GO" id="GO:0045202">
    <property type="term" value="C:synapse"/>
    <property type="evidence" value="ECO:0007669"/>
    <property type="project" value="GOC"/>
</dbReference>
<feature type="region of interest" description="Disordered" evidence="5">
    <location>
        <begin position="245"/>
        <end position="308"/>
    </location>
</feature>
<evidence type="ECO:0000256" key="2">
    <source>
        <dbReference type="ARBA" id="ARBA00022692"/>
    </source>
</evidence>
<evidence type="ECO:0000256" key="3">
    <source>
        <dbReference type="ARBA" id="ARBA00022989"/>
    </source>
</evidence>
<sequence length="412" mass="46488">MQTAGLGGMKHNTILLGWPDSWRKKPSWRNFVETIRVASAMELAVLVPKGINWYPSNEDRMKGHIDIWWVVHDGGLLMLLPFLLRQHKVWKHCYLRIFTVAQLEDNSIQMKRDLAMFLYQLRIPAEVDVIEMPDTDISAYTYERTLIMEQRNEMLQKMRMTEKQKRGDVQHLLARSFSSRQMSIPAIPPTPSSPPGEISIPVPQLRRVHFDHPPHPSTTAALALSDVTVETDNVDLIPMTTITEEVGVVEDGENGALPGSSPRRRRRDSSSSESSEDENSVRKPLLERPQPAVEAAPPQTNAGSPPLLVHPSIRAYDNFFDGNHSKSAEVAEGLTSEPHDDNLRRMNTSVKLNELIVQKSHDASLVIINLPGPPRNHADEENYMEFLDVLTEGLERVLMVRGGGHEVITIYS</sequence>
<feature type="domain" description="SLC12A transporter C-terminal" evidence="6">
    <location>
        <begin position="334"/>
        <end position="412"/>
    </location>
</feature>
<dbReference type="PANTHER" id="PTHR11827:SF73">
    <property type="entry name" value="KAZACHOC, ISOFORM G"/>
    <property type="match status" value="1"/>
</dbReference>
<keyword evidence="2" id="KW-0812">Transmembrane</keyword>
<dbReference type="EMBL" id="CASHTH010003069">
    <property type="protein sequence ID" value="CAI8039870.1"/>
    <property type="molecule type" value="Genomic_DNA"/>
</dbReference>
<dbReference type="GO" id="GO:0007268">
    <property type="term" value="P:chemical synaptic transmission"/>
    <property type="evidence" value="ECO:0007669"/>
    <property type="project" value="TreeGrafter"/>
</dbReference>
<evidence type="ECO:0000313" key="7">
    <source>
        <dbReference type="EMBL" id="CAI8039870.1"/>
    </source>
</evidence>
<proteinExistence type="predicted"/>
<evidence type="ECO:0000313" key="8">
    <source>
        <dbReference type="Proteomes" id="UP001174909"/>
    </source>
</evidence>
<dbReference type="GO" id="GO:0015379">
    <property type="term" value="F:potassium:chloride symporter activity"/>
    <property type="evidence" value="ECO:0007669"/>
    <property type="project" value="TreeGrafter"/>
</dbReference>
<name>A0AA35T170_GEOBA</name>
<feature type="domain" description="SLC12A transporter C-terminal" evidence="6">
    <location>
        <begin position="59"/>
        <end position="168"/>
    </location>
</feature>
<comment type="subcellular location">
    <subcellularLocation>
        <location evidence="1">Membrane</location>
        <topology evidence="1">Multi-pass membrane protein</topology>
    </subcellularLocation>
</comment>
<evidence type="ECO:0000256" key="4">
    <source>
        <dbReference type="ARBA" id="ARBA00023136"/>
    </source>
</evidence>
<reference evidence="7" key="1">
    <citation type="submission" date="2023-03" db="EMBL/GenBank/DDBJ databases">
        <authorList>
            <person name="Steffen K."/>
            <person name="Cardenas P."/>
        </authorList>
    </citation>
    <scope>NUCLEOTIDE SEQUENCE</scope>
</reference>
<dbReference type="InterPro" id="IPR018491">
    <property type="entry name" value="SLC12_C"/>
</dbReference>
<dbReference type="GO" id="GO:0055064">
    <property type="term" value="P:chloride ion homeostasis"/>
    <property type="evidence" value="ECO:0007669"/>
    <property type="project" value="TreeGrafter"/>
</dbReference>
<dbReference type="PANTHER" id="PTHR11827">
    <property type="entry name" value="SOLUTE CARRIER FAMILY 12, CATION COTRANSPORTERS"/>
    <property type="match status" value="1"/>
</dbReference>
<dbReference type="GO" id="GO:0055075">
    <property type="term" value="P:potassium ion homeostasis"/>
    <property type="evidence" value="ECO:0007669"/>
    <property type="project" value="TreeGrafter"/>
</dbReference>
<dbReference type="GO" id="GO:0005886">
    <property type="term" value="C:plasma membrane"/>
    <property type="evidence" value="ECO:0007669"/>
    <property type="project" value="TreeGrafter"/>
</dbReference>
<keyword evidence="4" id="KW-0472">Membrane</keyword>
<organism evidence="7 8">
    <name type="scientific">Geodia barretti</name>
    <name type="common">Barrett's horny sponge</name>
    <dbReference type="NCBI Taxonomy" id="519541"/>
    <lineage>
        <taxon>Eukaryota</taxon>
        <taxon>Metazoa</taxon>
        <taxon>Porifera</taxon>
        <taxon>Demospongiae</taxon>
        <taxon>Heteroscleromorpha</taxon>
        <taxon>Tetractinellida</taxon>
        <taxon>Astrophorina</taxon>
        <taxon>Geodiidae</taxon>
        <taxon>Geodia</taxon>
    </lineage>
</organism>
<protein>
    <submittedName>
        <fullName evidence="7">Solute carrier family 12 member 4</fullName>
    </submittedName>
</protein>